<dbReference type="RefSeq" id="WP_163480875.1">
    <property type="nucleotide sequence ID" value="NZ_JAAGWF010000008.1"/>
</dbReference>
<keyword evidence="4" id="KW-1185">Reference proteome</keyword>
<organism evidence="3 4">
    <name type="scientific">Geodermatophilus sabuli</name>
    <dbReference type="NCBI Taxonomy" id="1564158"/>
    <lineage>
        <taxon>Bacteria</taxon>
        <taxon>Bacillati</taxon>
        <taxon>Actinomycetota</taxon>
        <taxon>Actinomycetes</taxon>
        <taxon>Geodermatophilales</taxon>
        <taxon>Geodermatophilaceae</taxon>
        <taxon>Geodermatophilus</taxon>
    </lineage>
</organism>
<gene>
    <name evidence="3" type="ORF">GCU56_07360</name>
</gene>
<dbReference type="AlphaFoldDB" id="A0A7K3VZA9"/>
<accession>A0A7K3VZA9</accession>
<evidence type="ECO:0000313" key="4">
    <source>
        <dbReference type="Proteomes" id="UP000470246"/>
    </source>
</evidence>
<dbReference type="NCBIfam" id="NF040712">
    <property type="entry name" value="SepH"/>
    <property type="match status" value="1"/>
</dbReference>
<dbReference type="Proteomes" id="UP000470246">
    <property type="component" value="Unassembled WGS sequence"/>
</dbReference>
<sequence length="313" mass="33623">MRTLRLVALSDDGSSLILALDGAEPGEEGERFELPVDDRLRAAARGDTRRLGQIDVEIGTTLPPRVIQARIRAGETPEQVASSSGIPVERILRFAHPVLQERERVAEQAREARVRLSEGPPAVPLQQFMSERLRLLGADLDAVRWDAHRSADGTWQVTAAWQAGAKSGVTRWVYDIPARTVSPVDAATTDFAEGTRLVRVVPHVPSGLPAPPLHRGRPVAVVPDDDGVAAPASSRLAADEDGAAGSELDGRSGAPSAGSTGERRTDPDFDDDIAEHDTVVLGRPGGDGDGDDEDPRARIPAWEDIVFGVRRHR</sequence>
<evidence type="ECO:0000313" key="3">
    <source>
        <dbReference type="EMBL" id="NEK57688.1"/>
    </source>
</evidence>
<protein>
    <submittedName>
        <fullName evidence="3">DUF3071 domain-containing protein</fullName>
    </submittedName>
</protein>
<dbReference type="EMBL" id="JAAGWF010000008">
    <property type="protein sequence ID" value="NEK57688.1"/>
    <property type="molecule type" value="Genomic_DNA"/>
</dbReference>
<name>A0A7K3VZA9_9ACTN</name>
<dbReference type="InterPro" id="IPR047682">
    <property type="entry name" value="SepH-like"/>
</dbReference>
<dbReference type="Pfam" id="PF11268">
    <property type="entry name" value="DUF3071"/>
    <property type="match status" value="1"/>
</dbReference>
<feature type="compositionally biased region" description="Low complexity" evidence="1">
    <location>
        <begin position="218"/>
        <end position="232"/>
    </location>
</feature>
<comment type="caution">
    <text evidence="3">The sequence shown here is derived from an EMBL/GenBank/DDBJ whole genome shotgun (WGS) entry which is preliminary data.</text>
</comment>
<feature type="region of interest" description="Disordered" evidence="1">
    <location>
        <begin position="206"/>
        <end position="301"/>
    </location>
</feature>
<proteinExistence type="predicted"/>
<dbReference type="InterPro" id="IPR021421">
    <property type="entry name" value="DUF3071"/>
</dbReference>
<reference evidence="3 4" key="1">
    <citation type="submission" date="2020-02" db="EMBL/GenBank/DDBJ databases">
        <title>Geodermatophilus sabuli CPCC 205279 I12A-02694.</title>
        <authorList>
            <person name="Jiang Z."/>
        </authorList>
    </citation>
    <scope>NUCLEOTIDE SEQUENCE [LARGE SCALE GENOMIC DNA]</scope>
    <source>
        <strain evidence="3 4">I12A-02694</strain>
    </source>
</reference>
<evidence type="ECO:0000259" key="2">
    <source>
        <dbReference type="Pfam" id="PF11268"/>
    </source>
</evidence>
<evidence type="ECO:0000256" key="1">
    <source>
        <dbReference type="SAM" id="MobiDB-lite"/>
    </source>
</evidence>
<feature type="domain" description="DUF3071" evidence="2">
    <location>
        <begin position="1"/>
        <end position="174"/>
    </location>
</feature>